<dbReference type="InterPro" id="IPR042163">
    <property type="entry name" value="PHF12"/>
</dbReference>
<dbReference type="AlphaFoldDB" id="A0A9D4TZT4"/>
<dbReference type="SMART" id="SM00249">
    <property type="entry name" value="PHD"/>
    <property type="match status" value="1"/>
</dbReference>
<dbReference type="InterPro" id="IPR019786">
    <property type="entry name" value="Zinc_finger_PHD-type_CS"/>
</dbReference>
<keyword evidence="1" id="KW-0479">Metal-binding</keyword>
<dbReference type="Proteomes" id="UP001055712">
    <property type="component" value="Unassembled WGS sequence"/>
</dbReference>
<feature type="region of interest" description="Disordered" evidence="5">
    <location>
        <begin position="295"/>
        <end position="315"/>
    </location>
</feature>
<feature type="compositionally biased region" description="Low complexity" evidence="5">
    <location>
        <begin position="525"/>
        <end position="539"/>
    </location>
</feature>
<feature type="compositionally biased region" description="Polar residues" evidence="5">
    <location>
        <begin position="480"/>
        <end position="490"/>
    </location>
</feature>
<organism evidence="7 8">
    <name type="scientific">Chlorella vulgaris</name>
    <name type="common">Green alga</name>
    <dbReference type="NCBI Taxonomy" id="3077"/>
    <lineage>
        <taxon>Eukaryota</taxon>
        <taxon>Viridiplantae</taxon>
        <taxon>Chlorophyta</taxon>
        <taxon>core chlorophytes</taxon>
        <taxon>Trebouxiophyceae</taxon>
        <taxon>Chlorellales</taxon>
        <taxon>Chlorellaceae</taxon>
        <taxon>Chlorella clade</taxon>
        <taxon>Chlorella</taxon>
    </lineage>
</organism>
<keyword evidence="8" id="KW-1185">Reference proteome</keyword>
<comment type="caution">
    <text evidence="7">The sequence shown here is derived from an EMBL/GenBank/DDBJ whole genome shotgun (WGS) entry which is preliminary data.</text>
</comment>
<feature type="compositionally biased region" description="Low complexity" evidence="5">
    <location>
        <begin position="565"/>
        <end position="578"/>
    </location>
</feature>
<dbReference type="PROSITE" id="PS01359">
    <property type="entry name" value="ZF_PHD_1"/>
    <property type="match status" value="1"/>
</dbReference>
<dbReference type="CDD" id="cd15532">
    <property type="entry name" value="PHD2_CHD_II"/>
    <property type="match status" value="1"/>
</dbReference>
<dbReference type="InterPro" id="IPR019787">
    <property type="entry name" value="Znf_PHD-finger"/>
</dbReference>
<dbReference type="OrthoDB" id="332390at2759"/>
<feature type="domain" description="PHD-type" evidence="6">
    <location>
        <begin position="181"/>
        <end position="226"/>
    </location>
</feature>
<dbReference type="PANTHER" id="PTHR46309">
    <property type="entry name" value="PHD FINGER PROTEIN 12"/>
    <property type="match status" value="1"/>
</dbReference>
<dbReference type="Gene3D" id="3.30.40.10">
    <property type="entry name" value="Zinc/RING finger domain, C3HC4 (zinc finger)"/>
    <property type="match status" value="1"/>
</dbReference>
<dbReference type="GO" id="GO:0006357">
    <property type="term" value="P:regulation of transcription by RNA polymerase II"/>
    <property type="evidence" value="ECO:0007669"/>
    <property type="project" value="TreeGrafter"/>
</dbReference>
<evidence type="ECO:0000259" key="6">
    <source>
        <dbReference type="PROSITE" id="PS50016"/>
    </source>
</evidence>
<dbReference type="PROSITE" id="PS50016">
    <property type="entry name" value="ZF_PHD_2"/>
    <property type="match status" value="1"/>
</dbReference>
<proteinExistence type="predicted"/>
<feature type="region of interest" description="Disordered" evidence="5">
    <location>
        <begin position="328"/>
        <end position="384"/>
    </location>
</feature>
<feature type="compositionally biased region" description="Basic and acidic residues" evidence="5">
    <location>
        <begin position="300"/>
        <end position="309"/>
    </location>
</feature>
<keyword evidence="2 4" id="KW-0863">Zinc-finger</keyword>
<dbReference type="Pfam" id="PF00628">
    <property type="entry name" value="PHD"/>
    <property type="match status" value="1"/>
</dbReference>
<sequence length="658" mass="67378">MDDMVIDLCCDDASSILDGTSDKEEEEEEEEVKHSEAAKALASSHPADVLQLCLCIRYALGLRATSGPADLERVLSTHHLEGQAVRLQGSDGTVLGRGCLEQHKLQTRVACACRFCGAHRRRLGLKEFAAHCNLNEMPAALALAEAFVLEASNRSLQQVVDLVNDPLLAAAAAVADIDLHSDRCHSCGDGGELLCCDGCTAAFHLSCTGLPEVPENDWICPLCVSERTASGRHGVPQALAAAPAGPPAGAAGEVAALATEFKSQQRQHELPAVQTQGTQQRLEVARSAVAATATINAEGGQKRGREEQQQHGAKQQKILLVIKKPQGPAQLMPAAGGGRAVNSSSQPAPGSHATPATPLDRAPSVPSKAAEAPQPAALPPSPPAALPLSAPAAAAAAAPPPASIAPPAAAVAAVPVASRVVGSAASLPWSPPLAAAAAAPSPPGLAAVPPALPGAVDSAPGPAATDPSPGHSPGGKPQASLVTPVQATGSGSEGRADASGRGPCEAKQPMPGSLPQPPVDRQDTQHQAQQVQQAQPLSQPAEQHGMQQVASTQQRVDPGQPAGPPATQQQQQGLETGQRPSGTPAVTHAAPATESRRFMALLRLLQEAAVPEDDLEAFLRHYARLAPQQRSHALQQLQASGAASKARSLVSGVIRGQL</sequence>
<evidence type="ECO:0000256" key="4">
    <source>
        <dbReference type="PROSITE-ProRule" id="PRU00146"/>
    </source>
</evidence>
<evidence type="ECO:0000256" key="2">
    <source>
        <dbReference type="ARBA" id="ARBA00022771"/>
    </source>
</evidence>
<dbReference type="GO" id="GO:0003714">
    <property type="term" value="F:transcription corepressor activity"/>
    <property type="evidence" value="ECO:0007669"/>
    <property type="project" value="InterPro"/>
</dbReference>
<dbReference type="GO" id="GO:0008270">
    <property type="term" value="F:zinc ion binding"/>
    <property type="evidence" value="ECO:0007669"/>
    <property type="project" value="UniProtKB-KW"/>
</dbReference>
<name>A0A9D4TZT4_CHLVU</name>
<feature type="compositionally biased region" description="Polar residues" evidence="5">
    <location>
        <begin position="545"/>
        <end position="555"/>
    </location>
</feature>
<keyword evidence="3" id="KW-0862">Zinc</keyword>
<dbReference type="InterPro" id="IPR001965">
    <property type="entry name" value="Znf_PHD"/>
</dbReference>
<reference evidence="7" key="2">
    <citation type="submission" date="2020-11" db="EMBL/GenBank/DDBJ databases">
        <authorList>
            <person name="Cecchin M."/>
            <person name="Marcolungo L."/>
            <person name="Rossato M."/>
            <person name="Girolomoni L."/>
            <person name="Cosentino E."/>
            <person name="Cuine S."/>
            <person name="Li-Beisson Y."/>
            <person name="Delledonne M."/>
            <person name="Ballottari M."/>
        </authorList>
    </citation>
    <scope>NUCLEOTIDE SEQUENCE</scope>
    <source>
        <strain evidence="7">211/11P</strain>
        <tissue evidence="7">Whole cell</tissue>
    </source>
</reference>
<evidence type="ECO:0000313" key="8">
    <source>
        <dbReference type="Proteomes" id="UP001055712"/>
    </source>
</evidence>
<dbReference type="GO" id="GO:0005634">
    <property type="term" value="C:nucleus"/>
    <property type="evidence" value="ECO:0007669"/>
    <property type="project" value="TreeGrafter"/>
</dbReference>
<reference evidence="7" key="1">
    <citation type="journal article" date="2019" name="Plant J.">
        <title>Chlorella vulgaris genome assembly and annotation reveals the molecular basis for metabolic acclimation to high light conditions.</title>
        <authorList>
            <person name="Cecchin M."/>
            <person name="Marcolungo L."/>
            <person name="Rossato M."/>
            <person name="Girolomoni L."/>
            <person name="Cosentino E."/>
            <person name="Cuine S."/>
            <person name="Li-Beisson Y."/>
            <person name="Delledonne M."/>
            <person name="Ballottari M."/>
        </authorList>
    </citation>
    <scope>NUCLEOTIDE SEQUENCE</scope>
    <source>
        <strain evidence="7">211/11P</strain>
    </source>
</reference>
<evidence type="ECO:0000256" key="1">
    <source>
        <dbReference type="ARBA" id="ARBA00022723"/>
    </source>
</evidence>
<evidence type="ECO:0000256" key="3">
    <source>
        <dbReference type="ARBA" id="ARBA00022833"/>
    </source>
</evidence>
<dbReference type="SUPFAM" id="SSF57903">
    <property type="entry name" value="FYVE/PHD zinc finger"/>
    <property type="match status" value="1"/>
</dbReference>
<dbReference type="PANTHER" id="PTHR46309:SF1">
    <property type="entry name" value="PHD FINGER PROTEIN 12"/>
    <property type="match status" value="1"/>
</dbReference>
<evidence type="ECO:0000256" key="5">
    <source>
        <dbReference type="SAM" id="MobiDB-lite"/>
    </source>
</evidence>
<accession>A0A9D4TZT4</accession>
<gene>
    <name evidence="7" type="ORF">D9Q98_001284</name>
</gene>
<feature type="compositionally biased region" description="Low complexity" evidence="5">
    <location>
        <begin position="366"/>
        <end position="375"/>
    </location>
</feature>
<protein>
    <recommendedName>
        <fullName evidence="6">PHD-type domain-containing protein</fullName>
    </recommendedName>
</protein>
<dbReference type="EMBL" id="SIDB01000001">
    <property type="protein sequence ID" value="KAI3438868.1"/>
    <property type="molecule type" value="Genomic_DNA"/>
</dbReference>
<evidence type="ECO:0000313" key="7">
    <source>
        <dbReference type="EMBL" id="KAI3438868.1"/>
    </source>
</evidence>
<dbReference type="InterPro" id="IPR013083">
    <property type="entry name" value="Znf_RING/FYVE/PHD"/>
</dbReference>
<feature type="region of interest" description="Disordered" evidence="5">
    <location>
        <begin position="448"/>
        <end position="593"/>
    </location>
</feature>
<dbReference type="InterPro" id="IPR011011">
    <property type="entry name" value="Znf_FYVE_PHD"/>
</dbReference>